<gene>
    <name evidence="3" type="ORF">KQI42_03365</name>
</gene>
<dbReference type="EMBL" id="JAHLPM010000002">
    <property type="protein sequence ID" value="MBU5437033.1"/>
    <property type="molecule type" value="Genomic_DNA"/>
</dbReference>
<protein>
    <submittedName>
        <fullName evidence="3">Spore maturation protein</fullName>
    </submittedName>
</protein>
<comment type="caution">
    <text evidence="3">The sequence shown here is derived from an EMBL/GenBank/DDBJ whole genome shotgun (WGS) entry which is preliminary data.</text>
</comment>
<evidence type="ECO:0000256" key="1">
    <source>
        <dbReference type="SAM" id="Phobius"/>
    </source>
</evidence>
<keyword evidence="1" id="KW-0812">Transmembrane</keyword>
<accession>A0ABS6E449</accession>
<dbReference type="Pfam" id="PF07670">
    <property type="entry name" value="Gate"/>
    <property type="match status" value="1"/>
</dbReference>
<dbReference type="RefSeq" id="WP_216516741.1">
    <property type="nucleotide sequence ID" value="NZ_JAHLPM010000002.1"/>
</dbReference>
<dbReference type="PANTHER" id="PTHR35793:SF2">
    <property type="entry name" value="INNER MEMBRANE PROTEIN YJIG"/>
    <property type="match status" value="1"/>
</dbReference>
<dbReference type="PANTHER" id="PTHR35793">
    <property type="entry name" value="INNER MEMBRANE PROTEIN YJIG"/>
    <property type="match status" value="1"/>
</dbReference>
<evidence type="ECO:0000313" key="3">
    <source>
        <dbReference type="EMBL" id="MBU5437033.1"/>
    </source>
</evidence>
<feature type="transmembrane region" description="Helical" evidence="1">
    <location>
        <begin position="120"/>
        <end position="143"/>
    </location>
</feature>
<keyword evidence="1" id="KW-0472">Membrane</keyword>
<sequence length="179" mass="19128">MFVKIMEAISTYAIPFMFVGIVTFGMAKKVKVYESFTEGAKEGFTTAVRIIPFLVAMLVAIGAFRASGAMDLLTKVLSPITTKIGMPGEILPMAFMRPLSGGGAQGIMTDLITNHGPESLIGRMAAVMMGSTETTFYVLAVYFGSVAVKKQRHALPVGLLADLAGLLTAVFVTRLFFGM</sequence>
<feature type="transmembrane region" description="Helical" evidence="1">
    <location>
        <begin position="6"/>
        <end position="27"/>
    </location>
</feature>
<feature type="transmembrane region" description="Helical" evidence="1">
    <location>
        <begin position="47"/>
        <end position="66"/>
    </location>
</feature>
<dbReference type="Proteomes" id="UP000749471">
    <property type="component" value="Unassembled WGS sequence"/>
</dbReference>
<feature type="domain" description="Nucleoside transporter/FeoB GTPase Gate" evidence="2">
    <location>
        <begin position="48"/>
        <end position="147"/>
    </location>
</feature>
<dbReference type="InterPro" id="IPR052549">
    <property type="entry name" value="SpmB"/>
</dbReference>
<feature type="transmembrane region" description="Helical" evidence="1">
    <location>
        <begin position="155"/>
        <end position="177"/>
    </location>
</feature>
<name>A0ABS6E449_9FIRM</name>
<dbReference type="InterPro" id="IPR011642">
    <property type="entry name" value="Gate_dom"/>
</dbReference>
<keyword evidence="1" id="KW-1133">Transmembrane helix</keyword>
<evidence type="ECO:0000259" key="2">
    <source>
        <dbReference type="Pfam" id="PF07670"/>
    </source>
</evidence>
<proteinExistence type="predicted"/>
<organism evidence="3 4">
    <name type="scientific">Tissierella simiarum</name>
    <dbReference type="NCBI Taxonomy" id="2841534"/>
    <lineage>
        <taxon>Bacteria</taxon>
        <taxon>Bacillati</taxon>
        <taxon>Bacillota</taxon>
        <taxon>Tissierellia</taxon>
        <taxon>Tissierellales</taxon>
        <taxon>Tissierellaceae</taxon>
        <taxon>Tissierella</taxon>
    </lineage>
</organism>
<keyword evidence="4" id="KW-1185">Reference proteome</keyword>
<reference evidence="3 4" key="1">
    <citation type="submission" date="2021-06" db="EMBL/GenBank/DDBJ databases">
        <authorList>
            <person name="Sun Q."/>
            <person name="Li D."/>
        </authorList>
    </citation>
    <scope>NUCLEOTIDE SEQUENCE [LARGE SCALE GENOMIC DNA]</scope>
    <source>
        <strain evidence="3 4">MSJ-40</strain>
    </source>
</reference>
<evidence type="ECO:0000313" key="4">
    <source>
        <dbReference type="Proteomes" id="UP000749471"/>
    </source>
</evidence>